<dbReference type="OrthoDB" id="2798901at2759"/>
<evidence type="ECO:0008006" key="3">
    <source>
        <dbReference type="Google" id="ProtNLM"/>
    </source>
</evidence>
<dbReference type="SUPFAM" id="SSF52047">
    <property type="entry name" value="RNI-like"/>
    <property type="match status" value="1"/>
</dbReference>
<gene>
    <name evidence="1" type="ORF">EIP91_005322</name>
</gene>
<accession>A0A4R0R7C6</accession>
<dbReference type="EMBL" id="RWJN01000292">
    <property type="protein sequence ID" value="TCD63521.1"/>
    <property type="molecule type" value="Genomic_DNA"/>
</dbReference>
<comment type="caution">
    <text evidence="1">The sequence shown here is derived from an EMBL/GenBank/DDBJ whole genome shotgun (WGS) entry which is preliminary data.</text>
</comment>
<protein>
    <recommendedName>
        <fullName evidence="3">F-box domain-containing protein</fullName>
    </recommendedName>
</protein>
<evidence type="ECO:0000313" key="2">
    <source>
        <dbReference type="Proteomes" id="UP000292702"/>
    </source>
</evidence>
<organism evidence="1 2">
    <name type="scientific">Steccherinum ochraceum</name>
    <dbReference type="NCBI Taxonomy" id="92696"/>
    <lineage>
        <taxon>Eukaryota</taxon>
        <taxon>Fungi</taxon>
        <taxon>Dikarya</taxon>
        <taxon>Basidiomycota</taxon>
        <taxon>Agaricomycotina</taxon>
        <taxon>Agaricomycetes</taxon>
        <taxon>Polyporales</taxon>
        <taxon>Steccherinaceae</taxon>
        <taxon>Steccherinum</taxon>
    </lineage>
</organism>
<proteinExistence type="predicted"/>
<dbReference type="Gene3D" id="3.80.10.10">
    <property type="entry name" value="Ribonuclease Inhibitor"/>
    <property type="match status" value="1"/>
</dbReference>
<dbReference type="Proteomes" id="UP000292702">
    <property type="component" value="Unassembled WGS sequence"/>
</dbReference>
<dbReference type="InterPro" id="IPR032675">
    <property type="entry name" value="LRR_dom_sf"/>
</dbReference>
<sequence>MHLVSSVVNKLPSIGRLWSTKEHVHSPSREHPQNLPPIAPLAVSLPLPPDNMAPDGLLLPPEIDDYMMSVFATLPDGPQLLRLAALVCRAWLAASRVHLYRDVTIQTEGQFDEFERVVIDSPMINDCVRILRLDRRGRKYELNFPWVNTKLASALPKALKRLETLEMLSIEEKWRAESFRKLSSFTSVTTLSLDRCGFSTEELLGVISAFPSLMNLRIVDFIELFNGRDENVQLMHPPQPLRLVLHCDDIPSHSMGKENLLDYLLKSGCEDTVRSLDIQVSKRNVLHVKQFIQKLGPSLEELRLGFVRRFGHYDEDLDMLNTVDLSSNTNLQHITFVDPAPLAVQSLLASLANPLSGIRTISFAVRVYDVKSVTSAKNVKNPSLASVLTEAIDARIIPRHARIRFLVDWDPAKVKGVQERSNVWEQLELVREEFETAYCYLKEERMLDVVRQSFSD</sequence>
<name>A0A4R0R7C6_9APHY</name>
<keyword evidence="2" id="KW-1185">Reference proteome</keyword>
<dbReference type="AlphaFoldDB" id="A0A4R0R7C6"/>
<evidence type="ECO:0000313" key="1">
    <source>
        <dbReference type="EMBL" id="TCD63521.1"/>
    </source>
</evidence>
<reference evidence="1 2" key="1">
    <citation type="submission" date="2018-11" db="EMBL/GenBank/DDBJ databases">
        <title>Genome assembly of Steccherinum ochraceum LE-BIN_3174, the white-rot fungus of the Steccherinaceae family (The Residual Polyporoid clade, Polyporales, Basidiomycota).</title>
        <authorList>
            <person name="Fedorova T.V."/>
            <person name="Glazunova O.A."/>
            <person name="Landesman E.O."/>
            <person name="Moiseenko K.V."/>
            <person name="Psurtseva N.V."/>
            <person name="Savinova O.S."/>
            <person name="Shakhova N.V."/>
            <person name="Tyazhelova T.V."/>
            <person name="Vasina D.V."/>
        </authorList>
    </citation>
    <scope>NUCLEOTIDE SEQUENCE [LARGE SCALE GENOMIC DNA]</scope>
    <source>
        <strain evidence="1 2">LE-BIN_3174</strain>
    </source>
</reference>